<comment type="similarity">
    <text evidence="1">Belongs to the HicA mRNA interferase family.</text>
</comment>
<keyword evidence="6" id="KW-0694">RNA-binding</keyword>
<evidence type="ECO:0000256" key="6">
    <source>
        <dbReference type="ARBA" id="ARBA00022884"/>
    </source>
</evidence>
<dbReference type="InterPro" id="IPR038570">
    <property type="entry name" value="HicA_sf"/>
</dbReference>
<proteinExistence type="inferred from homology"/>
<gene>
    <name evidence="8" type="ORF">Acy02nite_66150</name>
</gene>
<evidence type="ECO:0000256" key="5">
    <source>
        <dbReference type="ARBA" id="ARBA00022801"/>
    </source>
</evidence>
<dbReference type="Pfam" id="PF07927">
    <property type="entry name" value="HicA_toxin"/>
    <property type="match status" value="1"/>
</dbReference>
<dbReference type="GO" id="GO:0003729">
    <property type="term" value="F:mRNA binding"/>
    <property type="evidence" value="ECO:0007669"/>
    <property type="project" value="InterPro"/>
</dbReference>
<organism evidence="8 9">
    <name type="scientific">Actinoplanes cyaneus</name>
    <dbReference type="NCBI Taxonomy" id="52696"/>
    <lineage>
        <taxon>Bacteria</taxon>
        <taxon>Bacillati</taxon>
        <taxon>Actinomycetota</taxon>
        <taxon>Actinomycetes</taxon>
        <taxon>Micromonosporales</taxon>
        <taxon>Micromonosporaceae</taxon>
        <taxon>Actinoplanes</taxon>
    </lineage>
</organism>
<evidence type="ECO:0000313" key="9">
    <source>
        <dbReference type="Proteomes" id="UP000619479"/>
    </source>
</evidence>
<evidence type="ECO:0000256" key="4">
    <source>
        <dbReference type="ARBA" id="ARBA00022759"/>
    </source>
</evidence>
<dbReference type="GO" id="GO:0004519">
    <property type="term" value="F:endonuclease activity"/>
    <property type="evidence" value="ECO:0007669"/>
    <property type="project" value="UniProtKB-KW"/>
</dbReference>
<dbReference type="Proteomes" id="UP000619479">
    <property type="component" value="Unassembled WGS sequence"/>
</dbReference>
<keyword evidence="7" id="KW-0346">Stress response</keyword>
<dbReference type="PANTHER" id="PTHR34873">
    <property type="entry name" value="SSR1766 PROTEIN"/>
    <property type="match status" value="1"/>
</dbReference>
<name>A0A919MAM2_9ACTN</name>
<evidence type="ECO:0000256" key="3">
    <source>
        <dbReference type="ARBA" id="ARBA00022722"/>
    </source>
</evidence>
<reference evidence="8" key="1">
    <citation type="submission" date="2021-01" db="EMBL/GenBank/DDBJ databases">
        <title>Whole genome shotgun sequence of Actinoplanes cyaneus NBRC 14990.</title>
        <authorList>
            <person name="Komaki H."/>
            <person name="Tamura T."/>
        </authorList>
    </citation>
    <scope>NUCLEOTIDE SEQUENCE</scope>
    <source>
        <strain evidence="8">NBRC 14990</strain>
    </source>
</reference>
<keyword evidence="9" id="KW-1185">Reference proteome</keyword>
<keyword evidence="2" id="KW-1277">Toxin-antitoxin system</keyword>
<dbReference type="RefSeq" id="WP_203749218.1">
    <property type="nucleotide sequence ID" value="NZ_BAAAUC010000006.1"/>
</dbReference>
<evidence type="ECO:0008006" key="10">
    <source>
        <dbReference type="Google" id="ProtNLM"/>
    </source>
</evidence>
<keyword evidence="3" id="KW-0540">Nuclease</keyword>
<sequence length="77" mass="8216">MPPLPSLPGTRIVRALERHGFKVARISGSHHIMRHPDGRGTTVPVHGGRDVAKGTLRGILNDVGLSIDELAPQPAAR</sequence>
<dbReference type="InterPro" id="IPR012933">
    <property type="entry name" value="HicA_mRNA_interferase"/>
</dbReference>
<evidence type="ECO:0000256" key="1">
    <source>
        <dbReference type="ARBA" id="ARBA00006620"/>
    </source>
</evidence>
<accession>A0A919MAM2</accession>
<dbReference type="AlphaFoldDB" id="A0A919MAM2"/>
<evidence type="ECO:0000256" key="2">
    <source>
        <dbReference type="ARBA" id="ARBA00022649"/>
    </source>
</evidence>
<dbReference type="GO" id="GO:0016787">
    <property type="term" value="F:hydrolase activity"/>
    <property type="evidence" value="ECO:0007669"/>
    <property type="project" value="UniProtKB-KW"/>
</dbReference>
<dbReference type="SUPFAM" id="SSF54786">
    <property type="entry name" value="YcfA/nrd intein domain"/>
    <property type="match status" value="1"/>
</dbReference>
<protein>
    <recommendedName>
        <fullName evidence="10">Type II toxin-antitoxin system HicA family toxin</fullName>
    </recommendedName>
</protein>
<comment type="caution">
    <text evidence="8">The sequence shown here is derived from an EMBL/GenBank/DDBJ whole genome shotgun (WGS) entry which is preliminary data.</text>
</comment>
<evidence type="ECO:0000313" key="8">
    <source>
        <dbReference type="EMBL" id="GID68734.1"/>
    </source>
</evidence>
<keyword evidence="5" id="KW-0378">Hydrolase</keyword>
<evidence type="ECO:0000256" key="7">
    <source>
        <dbReference type="ARBA" id="ARBA00023016"/>
    </source>
</evidence>
<dbReference type="PANTHER" id="PTHR34873:SF3">
    <property type="entry name" value="ADDICTION MODULE TOXIN, HICA FAMILY"/>
    <property type="match status" value="1"/>
</dbReference>
<keyword evidence="4" id="KW-0255">Endonuclease</keyword>
<dbReference type="Gene3D" id="3.30.920.30">
    <property type="entry name" value="Hypothetical protein"/>
    <property type="match status" value="1"/>
</dbReference>
<dbReference type="EMBL" id="BOMH01000051">
    <property type="protein sequence ID" value="GID68734.1"/>
    <property type="molecule type" value="Genomic_DNA"/>
</dbReference>